<organism evidence="2 3">
    <name type="scientific">Dentiscutata erythropus</name>
    <dbReference type="NCBI Taxonomy" id="1348616"/>
    <lineage>
        <taxon>Eukaryota</taxon>
        <taxon>Fungi</taxon>
        <taxon>Fungi incertae sedis</taxon>
        <taxon>Mucoromycota</taxon>
        <taxon>Glomeromycotina</taxon>
        <taxon>Glomeromycetes</taxon>
        <taxon>Diversisporales</taxon>
        <taxon>Gigasporaceae</taxon>
        <taxon>Dentiscutata</taxon>
    </lineage>
</organism>
<dbReference type="OrthoDB" id="3256745at2759"/>
<comment type="caution">
    <text evidence="2">The sequence shown here is derived from an EMBL/GenBank/DDBJ whole genome shotgun (WGS) entry which is preliminary data.</text>
</comment>
<reference evidence="2" key="1">
    <citation type="submission" date="2021-06" db="EMBL/GenBank/DDBJ databases">
        <authorList>
            <person name="Kallberg Y."/>
            <person name="Tangrot J."/>
            <person name="Rosling A."/>
        </authorList>
    </citation>
    <scope>NUCLEOTIDE SEQUENCE</scope>
    <source>
        <strain evidence="2">MA453B</strain>
    </source>
</reference>
<feature type="non-terminal residue" evidence="2">
    <location>
        <position position="159"/>
    </location>
</feature>
<dbReference type="EMBL" id="CAJVPY010003000">
    <property type="protein sequence ID" value="CAG8578208.1"/>
    <property type="molecule type" value="Genomic_DNA"/>
</dbReference>
<accession>A0A9N9BWS0</accession>
<feature type="transmembrane region" description="Helical" evidence="1">
    <location>
        <begin position="105"/>
        <end position="133"/>
    </location>
</feature>
<proteinExistence type="predicted"/>
<keyword evidence="1" id="KW-0472">Membrane</keyword>
<keyword evidence="1" id="KW-0812">Transmembrane</keyword>
<dbReference type="Proteomes" id="UP000789405">
    <property type="component" value="Unassembled WGS sequence"/>
</dbReference>
<keyword evidence="1" id="KW-1133">Transmembrane helix</keyword>
<evidence type="ECO:0000256" key="1">
    <source>
        <dbReference type="SAM" id="Phobius"/>
    </source>
</evidence>
<dbReference type="AlphaFoldDB" id="A0A9N9BWS0"/>
<evidence type="ECO:0000313" key="3">
    <source>
        <dbReference type="Proteomes" id="UP000789405"/>
    </source>
</evidence>
<sequence length="159" mass="17718">MTSILIVLSVHFDAIKPRRMNCDVINPAWVRLFTFSGINQLCSVPGTILSGCAAYKLYRHMHLLRSNSSSSAEQEITQDSTLKEPKFSRNPFSTKSKSYNLSRAAAIRMVTFSLLFALINIFGCFASFSAIFANESLEIEPTSNDWVGATIGIFVFITF</sequence>
<protein>
    <submittedName>
        <fullName evidence="2">27192_t:CDS:1</fullName>
    </submittedName>
</protein>
<keyword evidence="3" id="KW-1185">Reference proteome</keyword>
<gene>
    <name evidence="2" type="ORF">DERYTH_LOCUS6551</name>
</gene>
<name>A0A9N9BWS0_9GLOM</name>
<evidence type="ECO:0000313" key="2">
    <source>
        <dbReference type="EMBL" id="CAG8578208.1"/>
    </source>
</evidence>